<accession>A0A0B6VPA0</accession>
<dbReference type="SUPFAM" id="SSF47336">
    <property type="entry name" value="ACP-like"/>
    <property type="match status" value="1"/>
</dbReference>
<proteinExistence type="predicted"/>
<dbReference type="InterPro" id="IPR036736">
    <property type="entry name" value="ACP-like_sf"/>
</dbReference>
<reference evidence="1" key="1">
    <citation type="journal article" date="2015" name="J. Am. Chem. Soc.">
        <title>Biosynthesis of versipelostatin: identification of an enzyme-catalyzed [4+2]-cycloaddition required for macrocyclization of spirotetronate-containing polyketides.</title>
        <authorList>
            <person name="Hashimoto T."/>
            <person name="Hashimoto J."/>
            <person name="Teruya K."/>
            <person name="Hirano T."/>
            <person name="Shin-ya K."/>
            <person name="Ikeda H."/>
            <person name="Liu H."/>
            <person name="Nishiyama M."/>
            <person name="Kuzuyama T."/>
        </authorList>
    </citation>
    <scope>NUCLEOTIDE SEQUENCE</scope>
    <source>
        <strain evidence="1">4083-SVS6</strain>
    </source>
</reference>
<name>A0A0B6VPA0_9ACTN</name>
<dbReference type="EMBL" id="LC006086">
    <property type="protein sequence ID" value="BAQ21954.1"/>
    <property type="molecule type" value="Genomic_DNA"/>
</dbReference>
<protein>
    <submittedName>
        <fullName evidence="1">Putative acyl carrier protein</fullName>
    </submittedName>
</protein>
<sequence length="75" mass="8374">MNSIEDFITLVRDELGIPVTSEDIGRPFDEMPSWDSVYMLQLMSILERETGRPVSLPGVMRASSLKSIYALVATP</sequence>
<gene>
    <name evidence="1" type="primary">vstC2</name>
</gene>
<evidence type="ECO:0000313" key="1">
    <source>
        <dbReference type="EMBL" id="BAQ21954.1"/>
    </source>
</evidence>
<dbReference type="AlphaFoldDB" id="A0A0B6VPA0"/>
<organism evidence="1">
    <name type="scientific">Streptomyces versipellis</name>
    <dbReference type="NCBI Taxonomy" id="67375"/>
    <lineage>
        <taxon>Bacteria</taxon>
        <taxon>Bacillati</taxon>
        <taxon>Actinomycetota</taxon>
        <taxon>Actinomycetes</taxon>
        <taxon>Kitasatosporales</taxon>
        <taxon>Streptomycetaceae</taxon>
        <taxon>Streptomyces</taxon>
    </lineage>
</organism>